<organism evidence="6 7">
    <name type="scientific">Catenulispora pinistramenti</name>
    <dbReference type="NCBI Taxonomy" id="2705254"/>
    <lineage>
        <taxon>Bacteria</taxon>
        <taxon>Bacillati</taxon>
        <taxon>Actinomycetota</taxon>
        <taxon>Actinomycetes</taxon>
        <taxon>Catenulisporales</taxon>
        <taxon>Catenulisporaceae</taxon>
        <taxon>Catenulispora</taxon>
    </lineage>
</organism>
<evidence type="ECO:0000313" key="6">
    <source>
        <dbReference type="EMBL" id="MBS2552491.1"/>
    </source>
</evidence>
<dbReference type="Pfam" id="PF00440">
    <property type="entry name" value="TetR_N"/>
    <property type="match status" value="1"/>
</dbReference>
<dbReference type="Pfam" id="PF16925">
    <property type="entry name" value="TetR_C_13"/>
    <property type="match status" value="1"/>
</dbReference>
<dbReference type="PROSITE" id="PS50977">
    <property type="entry name" value="HTH_TETR_2"/>
    <property type="match status" value="1"/>
</dbReference>
<evidence type="ECO:0000256" key="4">
    <source>
        <dbReference type="PROSITE-ProRule" id="PRU00335"/>
    </source>
</evidence>
<dbReference type="InterPro" id="IPR001647">
    <property type="entry name" value="HTH_TetR"/>
</dbReference>
<dbReference type="Gene3D" id="1.10.357.10">
    <property type="entry name" value="Tetracycline Repressor, domain 2"/>
    <property type="match status" value="1"/>
</dbReference>
<gene>
    <name evidence="6" type="ORF">KGQ19_37120</name>
</gene>
<evidence type="ECO:0000256" key="2">
    <source>
        <dbReference type="ARBA" id="ARBA00023125"/>
    </source>
</evidence>
<accession>A0ABS5L2C8</accession>
<dbReference type="InterPro" id="IPR036271">
    <property type="entry name" value="Tet_transcr_reg_TetR-rel_C_sf"/>
</dbReference>
<dbReference type="SUPFAM" id="SSF46689">
    <property type="entry name" value="Homeodomain-like"/>
    <property type="match status" value="1"/>
</dbReference>
<proteinExistence type="predicted"/>
<reference evidence="6 7" key="1">
    <citation type="submission" date="2020-02" db="EMBL/GenBank/DDBJ databases">
        <title>Acidophilic actinobacteria isolated from forest soil.</title>
        <authorList>
            <person name="Golinska P."/>
        </authorList>
    </citation>
    <scope>NUCLEOTIDE SEQUENCE [LARGE SCALE GENOMIC DNA]</scope>
    <source>
        <strain evidence="6 7">NL8</strain>
    </source>
</reference>
<dbReference type="Proteomes" id="UP000730482">
    <property type="component" value="Unassembled WGS sequence"/>
</dbReference>
<evidence type="ECO:0000259" key="5">
    <source>
        <dbReference type="PROSITE" id="PS50977"/>
    </source>
</evidence>
<evidence type="ECO:0000256" key="1">
    <source>
        <dbReference type="ARBA" id="ARBA00023015"/>
    </source>
</evidence>
<protein>
    <submittedName>
        <fullName evidence="6">TetR/AcrR family transcriptional regulator</fullName>
    </submittedName>
</protein>
<dbReference type="PANTHER" id="PTHR47506">
    <property type="entry name" value="TRANSCRIPTIONAL REGULATORY PROTEIN"/>
    <property type="match status" value="1"/>
</dbReference>
<dbReference type="SUPFAM" id="SSF48498">
    <property type="entry name" value="Tetracyclin repressor-like, C-terminal domain"/>
    <property type="match status" value="1"/>
</dbReference>
<keyword evidence="3" id="KW-0804">Transcription</keyword>
<dbReference type="RefSeq" id="WP_212018122.1">
    <property type="nucleotide sequence ID" value="NZ_JAAFYZ010000192.1"/>
</dbReference>
<feature type="DNA-binding region" description="H-T-H motif" evidence="4">
    <location>
        <begin position="33"/>
        <end position="52"/>
    </location>
</feature>
<evidence type="ECO:0000313" key="7">
    <source>
        <dbReference type="Proteomes" id="UP000730482"/>
    </source>
</evidence>
<keyword evidence="7" id="KW-1185">Reference proteome</keyword>
<feature type="domain" description="HTH tetR-type" evidence="5">
    <location>
        <begin position="10"/>
        <end position="70"/>
    </location>
</feature>
<keyword evidence="1" id="KW-0805">Transcription regulation</keyword>
<dbReference type="EMBL" id="JAAFYZ010000192">
    <property type="protein sequence ID" value="MBS2552491.1"/>
    <property type="molecule type" value="Genomic_DNA"/>
</dbReference>
<evidence type="ECO:0000256" key="3">
    <source>
        <dbReference type="ARBA" id="ARBA00023163"/>
    </source>
</evidence>
<dbReference type="PANTHER" id="PTHR47506:SF1">
    <property type="entry name" value="HTH-TYPE TRANSCRIPTIONAL REGULATOR YJDC"/>
    <property type="match status" value="1"/>
</dbReference>
<dbReference type="InterPro" id="IPR009057">
    <property type="entry name" value="Homeodomain-like_sf"/>
</dbReference>
<comment type="caution">
    <text evidence="6">The sequence shown here is derived from an EMBL/GenBank/DDBJ whole genome shotgun (WGS) entry which is preliminary data.</text>
</comment>
<name>A0ABS5L2C8_9ACTN</name>
<sequence length="217" mass="23592">MAKELTAKGKATRGRIIDAAAEVLRESGIEGTTLEGVMARSRTSKSQLFHYFPDGKDQLLLAVAQYEADQVLDVQQPYLGRLDSWEAWQQWRDVTVRHYEEQGDHCPIGTLSLYLGRSTPGARAVVIELLHRWQEYLAVGIRALRTAGHLPAGLDVDERAAALLAAIQGGVTILQATGRADHLRAALDLAIGDLRRLGEPASAPAPAPGEDRARARG</sequence>
<keyword evidence="2 4" id="KW-0238">DNA-binding</keyword>
<dbReference type="InterPro" id="IPR011075">
    <property type="entry name" value="TetR_C"/>
</dbReference>